<dbReference type="PANTHER" id="PTHR23159:SF31">
    <property type="entry name" value="CENTROSOME-ASSOCIATED PROTEIN CEP250 ISOFORM X1"/>
    <property type="match status" value="1"/>
</dbReference>
<feature type="coiled-coil region" evidence="1">
    <location>
        <begin position="315"/>
        <end position="379"/>
    </location>
</feature>
<dbReference type="InterPro" id="IPR027417">
    <property type="entry name" value="P-loop_NTPase"/>
</dbReference>
<feature type="coiled-coil region" evidence="1">
    <location>
        <begin position="633"/>
        <end position="667"/>
    </location>
</feature>
<dbReference type="Pfam" id="PF13555">
    <property type="entry name" value="AAA_29"/>
    <property type="match status" value="1"/>
</dbReference>
<dbReference type="Gene3D" id="3.40.50.300">
    <property type="entry name" value="P-loop containing nucleotide triphosphate hydrolases"/>
    <property type="match status" value="2"/>
</dbReference>
<keyword evidence="3" id="KW-1185">Reference proteome</keyword>
<dbReference type="PANTHER" id="PTHR23159">
    <property type="entry name" value="CENTROSOMAL PROTEIN 2"/>
    <property type="match status" value="1"/>
</dbReference>
<evidence type="ECO:0000313" key="3">
    <source>
        <dbReference type="Proteomes" id="UP000263900"/>
    </source>
</evidence>
<dbReference type="EMBL" id="CP032157">
    <property type="protein sequence ID" value="AXY76830.1"/>
    <property type="molecule type" value="Genomic_DNA"/>
</dbReference>
<gene>
    <name evidence="2" type="ORF">D3H65_23795</name>
</gene>
<feature type="coiled-coil region" evidence="1">
    <location>
        <begin position="863"/>
        <end position="913"/>
    </location>
</feature>
<organism evidence="2 3">
    <name type="scientific">Paraflavitalea soli</name>
    <dbReference type="NCBI Taxonomy" id="2315862"/>
    <lineage>
        <taxon>Bacteria</taxon>
        <taxon>Pseudomonadati</taxon>
        <taxon>Bacteroidota</taxon>
        <taxon>Chitinophagia</taxon>
        <taxon>Chitinophagales</taxon>
        <taxon>Chitinophagaceae</taxon>
        <taxon>Paraflavitalea</taxon>
    </lineage>
</organism>
<protein>
    <submittedName>
        <fullName evidence="2">Uncharacterized protein</fullName>
    </submittedName>
</protein>
<dbReference type="Pfam" id="PF13558">
    <property type="entry name" value="SbcC_Walker_B"/>
    <property type="match status" value="1"/>
</dbReference>
<keyword evidence="1" id="KW-0175">Coiled coil</keyword>
<dbReference type="AlphaFoldDB" id="A0A3B7MUT4"/>
<evidence type="ECO:0000313" key="2">
    <source>
        <dbReference type="EMBL" id="AXY76830.1"/>
    </source>
</evidence>
<dbReference type="SUPFAM" id="SSF52540">
    <property type="entry name" value="P-loop containing nucleoside triphosphate hydrolases"/>
    <property type="match status" value="1"/>
</dbReference>
<dbReference type="KEGG" id="pseg:D3H65_23795"/>
<feature type="coiled-coil region" evidence="1">
    <location>
        <begin position="426"/>
        <end position="467"/>
    </location>
</feature>
<sequence>MLSLFSTDSSKAGFRMHKMQLYNWGTFDGSIYTISPESENSLLTGANGSGKTTLVHAMLTLLAAERRMRSFNQSAEGKTKNERSEESYVLGEYGEETDSDTGIQTAQRLRNDKTKTYSIVLGTFKNEDRFVTLVQCRWFSGTELKKSFIIAHAELNIQEDFKHFDAQGNWKKVLRQRFPKRGSKDLIEFFDGPKEYSQKVRHYFGMRSEKAQMLFNQTISLKILGSLDDFIRNQMLEENDMEQEFINLKEQFQTLSDTHTAIEKTVKQIELLQPVQELHLKEQELRKQADYYESLQQIQPYYFATLESKLLTDVIEEANGQLATAKKKKQELEQHIANTDERERKIDSDIRNSDIGRQIAELENQLRQLEVKKGQQQDQSDKLNEWLRTAGYGVNPSKLELERYQEKAVQQQGVLENELAIARRNLFKMENVLLVQQQEYDQLEKEIEVLRQQKNNITGRVAQIRAEVLEHCGASADEIPFIGELIQVLPEESKWEPALENLLRGFALRMIIPTKYYQQATSFINENNLRGRIVYHHYHKDEGLGRMMKADKESILHKLEIKEDSIYGNWVYEQLLQSYNYAAVQNVKQLQQYDRAITVQGLTKNKHRHEKNDSPDVKRPQQYVLGWDNTAKIKSLVKDLAETEKQIDESKRQVKKLEGTIRELEQKQQVIGQVLAVKDFEAIDWKTTSNTIQQVTKQLQDLQKGNKALDALRKQQQVLREELRQLKQENEALTERMGGMKKEVEAWNLSAQRSEDIQRRYGASDVQQYLPLIESYVKEEIDYTIDLDVLEKVQNQVRTGIRKKVDVYSGDVNNTVRQLEQAMRKFKNPDQAALHQQFPDWKNSTFTLSDSAEFVAEYIVLLHKLQQEELKEQQQRFKKYLNEEMINRMSSFKENLDAEAAKIKDNIGKLNQALKAITYRQNPQTFIQLDCKEDLNQQIKDFKYQLNNWKPNLAEYQRTQDDSILENSFVKIKTLLDDLTKQETWRREVLDVRNWLKFTAKEIKAADKVTVHRSYTGTEKLSGGEQAQLTYTILGSAIAHQFGIHSDGYETRSFRFICVDEAFSRQDEEKARYLMDLCRQLHLQLMVVSPAKADEVKIVEPYISKVHFVYRRNHRDSVVYDMSIMQFQENRAKYMGKKQVEA</sequence>
<dbReference type="OrthoDB" id="174137at2"/>
<proteinExistence type="predicted"/>
<dbReference type="RefSeq" id="WP_119052707.1">
    <property type="nucleotide sequence ID" value="NZ_CP032157.1"/>
</dbReference>
<dbReference type="Proteomes" id="UP000263900">
    <property type="component" value="Chromosome"/>
</dbReference>
<evidence type="ECO:0000256" key="1">
    <source>
        <dbReference type="SAM" id="Coils"/>
    </source>
</evidence>
<feature type="coiled-coil region" evidence="1">
    <location>
        <begin position="692"/>
        <end position="743"/>
    </location>
</feature>
<reference evidence="2 3" key="1">
    <citation type="submission" date="2018-09" db="EMBL/GenBank/DDBJ databases">
        <title>Genome sequencing of strain 6GH32-13.</title>
        <authorList>
            <person name="Weon H.-Y."/>
            <person name="Heo J."/>
            <person name="Kwon S.-W."/>
        </authorList>
    </citation>
    <scope>NUCLEOTIDE SEQUENCE [LARGE SCALE GENOMIC DNA]</scope>
    <source>
        <strain evidence="2 3">5GH32-13</strain>
    </source>
</reference>
<name>A0A3B7MUT4_9BACT</name>
<accession>A0A3B7MUT4</accession>